<proteinExistence type="predicted"/>
<evidence type="ECO:0000313" key="2">
    <source>
        <dbReference type="EMBL" id="MBM7809429.1"/>
    </source>
</evidence>
<name>A0ABS2S131_9PSEU</name>
<dbReference type="SUPFAM" id="SSF53335">
    <property type="entry name" value="S-adenosyl-L-methionine-dependent methyltransferases"/>
    <property type="match status" value="1"/>
</dbReference>
<accession>A0ABS2S131</accession>
<feature type="region of interest" description="Disordered" evidence="1">
    <location>
        <begin position="231"/>
        <end position="269"/>
    </location>
</feature>
<evidence type="ECO:0000313" key="3">
    <source>
        <dbReference type="Proteomes" id="UP001195724"/>
    </source>
</evidence>
<organism evidence="2 3">
    <name type="scientific">Saccharothrix algeriensis</name>
    <dbReference type="NCBI Taxonomy" id="173560"/>
    <lineage>
        <taxon>Bacteria</taxon>
        <taxon>Bacillati</taxon>
        <taxon>Actinomycetota</taxon>
        <taxon>Actinomycetes</taxon>
        <taxon>Pseudonocardiales</taxon>
        <taxon>Pseudonocardiaceae</taxon>
        <taxon>Saccharothrix</taxon>
    </lineage>
</organism>
<evidence type="ECO:0008006" key="4">
    <source>
        <dbReference type="Google" id="ProtNLM"/>
    </source>
</evidence>
<dbReference type="CDD" id="cd02440">
    <property type="entry name" value="AdoMet_MTases"/>
    <property type="match status" value="1"/>
</dbReference>
<feature type="region of interest" description="Disordered" evidence="1">
    <location>
        <begin position="43"/>
        <end position="71"/>
    </location>
</feature>
<reference evidence="2 3" key="1">
    <citation type="submission" date="2021-01" db="EMBL/GenBank/DDBJ databases">
        <title>Sequencing the genomes of 1000 actinobacteria strains.</title>
        <authorList>
            <person name="Klenk H.-P."/>
        </authorList>
    </citation>
    <scope>NUCLEOTIDE SEQUENCE [LARGE SCALE GENOMIC DNA]</scope>
    <source>
        <strain evidence="2 3">DSM 44581</strain>
    </source>
</reference>
<dbReference type="InterPro" id="IPR029063">
    <property type="entry name" value="SAM-dependent_MTases_sf"/>
</dbReference>
<feature type="region of interest" description="Disordered" evidence="1">
    <location>
        <begin position="157"/>
        <end position="218"/>
    </location>
</feature>
<dbReference type="RefSeq" id="WP_204840537.1">
    <property type="nucleotide sequence ID" value="NZ_JAFBCL010000001.1"/>
</dbReference>
<feature type="compositionally biased region" description="Pro residues" evidence="1">
    <location>
        <begin position="200"/>
        <end position="215"/>
    </location>
</feature>
<dbReference type="Gene3D" id="3.40.50.150">
    <property type="entry name" value="Vaccinia Virus protein VP39"/>
    <property type="match status" value="1"/>
</dbReference>
<comment type="caution">
    <text evidence="2">The sequence shown here is derived from an EMBL/GenBank/DDBJ whole genome shotgun (WGS) entry which is preliminary data.</text>
</comment>
<sequence>MTTPDREAARRPRREGNRRQEPFLPHREEAFAVAERVRAVRALLGDPRDGGNPGGAARGGEDGRGGVRGGVPDLAGGTGAIASRLAGVTLLDVDPVLLEVARAALGVPVVRADPGAPGWADGLPRFDAVVTGTAPRCFGLDRLGALCGEIRGLPRPGGAFADRVPDRAATAPAARSAATDRAADPAVAPGRATDQDQGPEPGPDPAVPPGAPPEAAPAAWREWRARRRVALAHPSPAEAARSRVEGASAAFHPPARRHAEALRRTGSRSAEVVWRRGDSAVVAARR</sequence>
<dbReference type="EMBL" id="JAFBCL010000001">
    <property type="protein sequence ID" value="MBM7809429.1"/>
    <property type="molecule type" value="Genomic_DNA"/>
</dbReference>
<evidence type="ECO:0000256" key="1">
    <source>
        <dbReference type="SAM" id="MobiDB-lite"/>
    </source>
</evidence>
<gene>
    <name evidence="2" type="ORF">JOE68_000294</name>
</gene>
<dbReference type="Proteomes" id="UP001195724">
    <property type="component" value="Unassembled WGS sequence"/>
</dbReference>
<protein>
    <recommendedName>
        <fullName evidence="4">Methyltransferase domain-containing protein</fullName>
    </recommendedName>
</protein>
<feature type="region of interest" description="Disordered" evidence="1">
    <location>
        <begin position="1"/>
        <end position="27"/>
    </location>
</feature>
<keyword evidence="3" id="KW-1185">Reference proteome</keyword>
<feature type="compositionally biased region" description="Low complexity" evidence="1">
    <location>
        <begin position="167"/>
        <end position="199"/>
    </location>
</feature>